<gene>
    <name evidence="1" type="ORF">TWF481_000588</name>
</gene>
<dbReference type="EMBL" id="JAVHJL010000001">
    <property type="protein sequence ID" value="KAK6511680.1"/>
    <property type="molecule type" value="Genomic_DNA"/>
</dbReference>
<proteinExistence type="predicted"/>
<reference evidence="1 2" key="1">
    <citation type="submission" date="2023-08" db="EMBL/GenBank/DDBJ databases">
        <authorList>
            <person name="Palmer J.M."/>
        </authorList>
    </citation>
    <scope>NUCLEOTIDE SEQUENCE [LARGE SCALE GENOMIC DNA]</scope>
    <source>
        <strain evidence="1 2">TWF481</strain>
    </source>
</reference>
<sequence>MDTYHLGRYHLVPAAQTWGLCYMFYKLFNLTGTTLTGNIASTPRATSFFPDDVSRRIERQGDLDADILNALALLFVTEGHGDVAAVSIITKPSHLEIIVAKNRPLEEHERDHVEALMNITEQIALGTPRAKCSEKLFTQILTGCRQKILSRIFKVQDEIKNSLEDIDKRCREDLETYPMGEQYGSIMGDNQFLDCLDITQCSEDSTDPLPPLTGILCRVLEAFLDFSKDARIIDLNTAVTLAYFLGDDILEDLMGAVLVWRFKKLGEYYLAWLLLMYCARIPAYRPLIVEMELVTQRETDVAGPPLELGPDPRPRPRSRSGFRKIYAEGITPIEDSKTEPEPHYECRLAYFLQQRYPNQRNFQIGVSKLCCWICNEWLKSYGREPKIGSRRFTIFHKYGAYGHKEVSRDWHRPGPSCADAVVHDVAFQRVQNELWRIGFIEESKEIT</sequence>
<accession>A0AAV9WN08</accession>
<protein>
    <recommendedName>
        <fullName evidence="3">DUF4470 domain-containing protein</fullName>
    </recommendedName>
</protein>
<organism evidence="1 2">
    <name type="scientific">Arthrobotrys musiformis</name>
    <dbReference type="NCBI Taxonomy" id="47236"/>
    <lineage>
        <taxon>Eukaryota</taxon>
        <taxon>Fungi</taxon>
        <taxon>Dikarya</taxon>
        <taxon>Ascomycota</taxon>
        <taxon>Pezizomycotina</taxon>
        <taxon>Orbiliomycetes</taxon>
        <taxon>Orbiliales</taxon>
        <taxon>Orbiliaceae</taxon>
        <taxon>Arthrobotrys</taxon>
    </lineage>
</organism>
<comment type="caution">
    <text evidence="1">The sequence shown here is derived from an EMBL/GenBank/DDBJ whole genome shotgun (WGS) entry which is preliminary data.</text>
</comment>
<evidence type="ECO:0000313" key="1">
    <source>
        <dbReference type="EMBL" id="KAK6511680.1"/>
    </source>
</evidence>
<evidence type="ECO:0000313" key="2">
    <source>
        <dbReference type="Proteomes" id="UP001370758"/>
    </source>
</evidence>
<dbReference type="AlphaFoldDB" id="A0AAV9WN08"/>
<keyword evidence="2" id="KW-1185">Reference proteome</keyword>
<dbReference type="Proteomes" id="UP001370758">
    <property type="component" value="Unassembled WGS sequence"/>
</dbReference>
<name>A0AAV9WN08_9PEZI</name>
<evidence type="ECO:0008006" key="3">
    <source>
        <dbReference type="Google" id="ProtNLM"/>
    </source>
</evidence>